<keyword evidence="7 10" id="KW-0472">Membrane</keyword>
<dbReference type="GO" id="GO:0005549">
    <property type="term" value="F:odorant binding"/>
    <property type="evidence" value="ECO:0007669"/>
    <property type="project" value="InterPro"/>
</dbReference>
<keyword evidence="12" id="KW-1185">Reference proteome</keyword>
<feature type="transmembrane region" description="Helical" evidence="10">
    <location>
        <begin position="112"/>
        <end position="131"/>
    </location>
</feature>
<dbReference type="GO" id="GO:0005886">
    <property type="term" value="C:plasma membrane"/>
    <property type="evidence" value="ECO:0007669"/>
    <property type="project" value="UniProtKB-SubCell"/>
</dbReference>
<dbReference type="OrthoDB" id="7731527at2759"/>
<evidence type="ECO:0000256" key="6">
    <source>
        <dbReference type="ARBA" id="ARBA00022989"/>
    </source>
</evidence>
<evidence type="ECO:0000313" key="12">
    <source>
        <dbReference type="Proteomes" id="UP001153620"/>
    </source>
</evidence>
<protein>
    <recommendedName>
        <fullName evidence="13">Odorant receptor</fullName>
    </recommendedName>
</protein>
<dbReference type="InterPro" id="IPR004117">
    <property type="entry name" value="7tm6_olfct_rcpt"/>
</dbReference>
<gene>
    <name evidence="11" type="ORF">CHIRRI_LOCUS9054</name>
</gene>
<dbReference type="EMBL" id="OU895878">
    <property type="protein sequence ID" value="CAG9806191.1"/>
    <property type="molecule type" value="Genomic_DNA"/>
</dbReference>
<sequence>MVLIKNLLNPEKESIENAIALANGGLCTVVYFVTMFIKKEKFLDFLDFIKSQKKLFATEDDKKLMIAGGREYKMIVTALLYILPVGIAVRFFQIPIEYGYIELFQENQTFTLPPSMGIPASVFGEIPAYVLESFVRMAMLSMIIGICTIFILSTLYMCTQFNILALEMEKFCEVDEKVIDKIIERHEELLTYTKLLNEIYAPYFFANCFLSFINISILLFSFLTHNARITNYIVEVPLLTVGISQLFFVLFFGDRLIDATSKISTAAYNSEWYTKPVKIQKKILLIIMRARKPQSLNVGGNDVMVASMLLFSQNLLNPEGESIENAFTLANGGLITVVYFVTLVFKKQKLIAFFEFIKNHKIILTSDEAKKLMVAGGREYQKISTAFLYILPAAVLVRFLQPPLEYGFNQIFRDDKNFTLPPSMGIPTFVVGEIPTYILESIVRMIMLSTLMGVCAIFIASTLYICTHYNILALDLEMFRDDDATINKLIETHQELLYFTKLLNEIFSPYFFADCFFSFINLSIMMFSLIAHNAKITNFMMEVPLVTAGMSQLFFVLYFGDRLMEATAQISNAAYKSEWFSASMKIQKKIGFIILRGQRPQTLNVGGNDVMVASMLLFSQICQKAWGAFNILRTTV</sequence>
<feature type="transmembrane region" description="Helical" evidence="10">
    <location>
        <begin position="232"/>
        <end position="252"/>
    </location>
</feature>
<dbReference type="PANTHER" id="PTHR21137:SF35">
    <property type="entry name" value="ODORANT RECEPTOR 19A-RELATED"/>
    <property type="match status" value="1"/>
</dbReference>
<feature type="transmembrane region" description="Helical" evidence="10">
    <location>
        <begin position="326"/>
        <end position="345"/>
    </location>
</feature>
<keyword evidence="9" id="KW-0807">Transducer</keyword>
<dbReference type="Pfam" id="PF02949">
    <property type="entry name" value="7tm_6"/>
    <property type="match status" value="2"/>
</dbReference>
<organism evidence="11 12">
    <name type="scientific">Chironomus riparius</name>
    <dbReference type="NCBI Taxonomy" id="315576"/>
    <lineage>
        <taxon>Eukaryota</taxon>
        <taxon>Metazoa</taxon>
        <taxon>Ecdysozoa</taxon>
        <taxon>Arthropoda</taxon>
        <taxon>Hexapoda</taxon>
        <taxon>Insecta</taxon>
        <taxon>Pterygota</taxon>
        <taxon>Neoptera</taxon>
        <taxon>Endopterygota</taxon>
        <taxon>Diptera</taxon>
        <taxon>Nematocera</taxon>
        <taxon>Chironomoidea</taxon>
        <taxon>Chironomidae</taxon>
        <taxon>Chironominae</taxon>
        <taxon>Chironomus</taxon>
    </lineage>
</organism>
<feature type="transmembrane region" description="Helical" evidence="10">
    <location>
        <begin position="510"/>
        <end position="531"/>
    </location>
</feature>
<evidence type="ECO:0008006" key="13">
    <source>
        <dbReference type="Google" id="ProtNLM"/>
    </source>
</evidence>
<evidence type="ECO:0000256" key="5">
    <source>
        <dbReference type="ARBA" id="ARBA00022725"/>
    </source>
</evidence>
<feature type="transmembrane region" description="Helical" evidence="10">
    <location>
        <begin position="138"/>
        <end position="157"/>
    </location>
</feature>
<evidence type="ECO:0000256" key="3">
    <source>
        <dbReference type="ARBA" id="ARBA00022606"/>
    </source>
</evidence>
<evidence type="ECO:0000313" key="11">
    <source>
        <dbReference type="EMBL" id="CAG9806191.1"/>
    </source>
</evidence>
<evidence type="ECO:0000256" key="8">
    <source>
        <dbReference type="ARBA" id="ARBA00023170"/>
    </source>
</evidence>
<keyword evidence="4 10" id="KW-0812">Transmembrane</keyword>
<name>A0A9N9WU88_9DIPT</name>
<keyword evidence="2" id="KW-1003">Cell membrane</keyword>
<dbReference type="GO" id="GO:0007165">
    <property type="term" value="P:signal transduction"/>
    <property type="evidence" value="ECO:0007669"/>
    <property type="project" value="UniProtKB-KW"/>
</dbReference>
<evidence type="ECO:0000256" key="10">
    <source>
        <dbReference type="SAM" id="Phobius"/>
    </source>
</evidence>
<feature type="transmembrane region" description="Helical" evidence="10">
    <location>
        <begin position="72"/>
        <end position="92"/>
    </location>
</feature>
<feature type="transmembrane region" description="Helical" evidence="10">
    <location>
        <begin position="420"/>
        <end position="439"/>
    </location>
</feature>
<evidence type="ECO:0000256" key="4">
    <source>
        <dbReference type="ARBA" id="ARBA00022692"/>
    </source>
</evidence>
<keyword evidence="8" id="KW-0675">Receptor</keyword>
<accession>A0A9N9WU88</accession>
<feature type="transmembrane region" description="Helical" evidence="10">
    <location>
        <begin position="199"/>
        <end position="220"/>
    </location>
</feature>
<evidence type="ECO:0000256" key="2">
    <source>
        <dbReference type="ARBA" id="ARBA00022475"/>
    </source>
</evidence>
<feature type="transmembrane region" description="Helical" evidence="10">
    <location>
        <begin position="380"/>
        <end position="400"/>
    </location>
</feature>
<dbReference type="AlphaFoldDB" id="A0A9N9WU88"/>
<proteinExistence type="predicted"/>
<evidence type="ECO:0000256" key="9">
    <source>
        <dbReference type="ARBA" id="ARBA00023224"/>
    </source>
</evidence>
<feature type="transmembrane region" description="Helical" evidence="10">
    <location>
        <begin position="451"/>
        <end position="471"/>
    </location>
</feature>
<keyword evidence="3" id="KW-0716">Sensory transduction</keyword>
<dbReference type="PANTHER" id="PTHR21137">
    <property type="entry name" value="ODORANT RECEPTOR"/>
    <property type="match status" value="1"/>
</dbReference>
<evidence type="ECO:0000256" key="1">
    <source>
        <dbReference type="ARBA" id="ARBA00004651"/>
    </source>
</evidence>
<reference evidence="11" key="2">
    <citation type="submission" date="2022-10" db="EMBL/GenBank/DDBJ databases">
        <authorList>
            <consortium name="ENA_rothamsted_submissions"/>
            <consortium name="culmorum"/>
            <person name="King R."/>
        </authorList>
    </citation>
    <scope>NUCLEOTIDE SEQUENCE</scope>
</reference>
<keyword evidence="5" id="KW-0552">Olfaction</keyword>
<comment type="subcellular location">
    <subcellularLocation>
        <location evidence="1">Cell membrane</location>
        <topology evidence="1">Multi-pass membrane protein</topology>
    </subcellularLocation>
</comment>
<dbReference type="Proteomes" id="UP001153620">
    <property type="component" value="Chromosome 2"/>
</dbReference>
<keyword evidence="6 10" id="KW-1133">Transmembrane helix</keyword>
<feature type="transmembrane region" description="Helical" evidence="10">
    <location>
        <begin position="18"/>
        <end position="37"/>
    </location>
</feature>
<reference evidence="11" key="1">
    <citation type="submission" date="2022-01" db="EMBL/GenBank/DDBJ databases">
        <authorList>
            <person name="King R."/>
        </authorList>
    </citation>
    <scope>NUCLEOTIDE SEQUENCE</scope>
</reference>
<evidence type="ECO:0000256" key="7">
    <source>
        <dbReference type="ARBA" id="ARBA00023136"/>
    </source>
</evidence>
<dbReference type="GO" id="GO:0004984">
    <property type="term" value="F:olfactory receptor activity"/>
    <property type="evidence" value="ECO:0007669"/>
    <property type="project" value="InterPro"/>
</dbReference>